<accession>A0A6C0HYB0</accession>
<dbReference type="EMBL" id="MN740044">
    <property type="protein sequence ID" value="QHT85761.1"/>
    <property type="molecule type" value="Genomic_DNA"/>
</dbReference>
<name>A0A6C0HYB0_9ZZZZ</name>
<sequence length="361" mass="41928">MHELTSYQIHELMQRFPNIELSYETHPHKKVSSEYNVCMAIPVGRKCFAWFTFYGDKNVCFIIELNREKKAGKISVSSMQVPINYAKGTLLYGTILDNPIQNTNIPVFLTDDIFYFCGIPTRNLLFSEKLGFIDTFFRNYAPKLGDICINLPIMWQINNSVADYEAIYEIPEKWSKNMPYTVHHIQYRCLNVAGPFFNIMPTRKLAGPTAFGSSIGLTKSSVSIPTQINPKIRLDSHKQQYRNLTVFIVMADMQYDVYHLYAYGRNKDLVYCGVAYIANYKSSMYMNSIFRKIKENANLDAIEESDDEEDFEDVACDKYVDLEKKVQIECKWNIKFKKWEPVRKLDGSHKVVHISQLASNY</sequence>
<dbReference type="Gene3D" id="3.30.470.30">
    <property type="entry name" value="DNA ligase/mRNA capping enzyme"/>
    <property type="match status" value="1"/>
</dbReference>
<evidence type="ECO:0008006" key="2">
    <source>
        <dbReference type="Google" id="ProtNLM"/>
    </source>
</evidence>
<organism evidence="1">
    <name type="scientific">viral metagenome</name>
    <dbReference type="NCBI Taxonomy" id="1070528"/>
    <lineage>
        <taxon>unclassified sequences</taxon>
        <taxon>metagenomes</taxon>
        <taxon>organismal metagenomes</taxon>
    </lineage>
</organism>
<protein>
    <recommendedName>
        <fullName evidence="2">mRNA capping enzyme adenylation domain-containing protein</fullName>
    </recommendedName>
</protein>
<reference evidence="1" key="1">
    <citation type="journal article" date="2020" name="Nature">
        <title>Giant virus diversity and host interactions through global metagenomics.</title>
        <authorList>
            <person name="Schulz F."/>
            <person name="Roux S."/>
            <person name="Paez-Espino D."/>
            <person name="Jungbluth S."/>
            <person name="Walsh D.A."/>
            <person name="Denef V.J."/>
            <person name="McMahon K.D."/>
            <person name="Konstantinidis K.T."/>
            <person name="Eloe-Fadrosh E.A."/>
            <person name="Kyrpides N.C."/>
            <person name="Woyke T."/>
        </authorList>
    </citation>
    <scope>NUCLEOTIDE SEQUENCE</scope>
    <source>
        <strain evidence="1">GVMAG-M-3300023184-182</strain>
    </source>
</reference>
<evidence type="ECO:0000313" key="1">
    <source>
        <dbReference type="EMBL" id="QHT85761.1"/>
    </source>
</evidence>
<dbReference type="AlphaFoldDB" id="A0A6C0HYB0"/>
<proteinExistence type="predicted"/>